<name>A0AAV4AAD1_9GAST</name>
<evidence type="ECO:0000313" key="5">
    <source>
        <dbReference type="Proteomes" id="UP000735302"/>
    </source>
</evidence>
<dbReference type="InterPro" id="IPR012337">
    <property type="entry name" value="RNaseH-like_sf"/>
</dbReference>
<protein>
    <submittedName>
        <fullName evidence="4">DNA polymerase zeta catalytic subunit</fullName>
    </submittedName>
</protein>
<dbReference type="EMBL" id="BLXT01003727">
    <property type="protein sequence ID" value="GFO03601.1"/>
    <property type="molecule type" value="Genomic_DNA"/>
</dbReference>
<dbReference type="InterPro" id="IPR030559">
    <property type="entry name" value="PolZ_Rev3"/>
</dbReference>
<dbReference type="GO" id="GO:0000724">
    <property type="term" value="P:double-strand break repair via homologous recombination"/>
    <property type="evidence" value="ECO:0007669"/>
    <property type="project" value="TreeGrafter"/>
</dbReference>
<proteinExistence type="predicted"/>
<dbReference type="GO" id="GO:0003887">
    <property type="term" value="F:DNA-directed DNA polymerase activity"/>
    <property type="evidence" value="ECO:0007669"/>
    <property type="project" value="UniProtKB-EC"/>
</dbReference>
<evidence type="ECO:0000259" key="2">
    <source>
        <dbReference type="Pfam" id="PF24055"/>
    </source>
</evidence>
<keyword evidence="5" id="KW-1185">Reference proteome</keyword>
<dbReference type="GO" id="GO:0042276">
    <property type="term" value="P:error-prone translesion synthesis"/>
    <property type="evidence" value="ECO:0007669"/>
    <property type="project" value="TreeGrafter"/>
</dbReference>
<evidence type="ECO:0000256" key="1">
    <source>
        <dbReference type="ARBA" id="ARBA00049244"/>
    </source>
</evidence>
<dbReference type="GO" id="GO:0016035">
    <property type="term" value="C:zeta DNA polymerase complex"/>
    <property type="evidence" value="ECO:0007669"/>
    <property type="project" value="InterPro"/>
</dbReference>
<dbReference type="PANTHER" id="PTHR45812">
    <property type="entry name" value="DNA POLYMERASE ZETA CATALYTIC SUBUNIT"/>
    <property type="match status" value="1"/>
</dbReference>
<evidence type="ECO:0000313" key="4">
    <source>
        <dbReference type="EMBL" id="GFO03601.1"/>
    </source>
</evidence>
<sequence length="140" mass="15384">MVVENCPRSTPSTRCDGPRLSAQTAVVQKFTMFSVRIVTTSHYQAAPIQGLDTTTSEFRGSSVKRVPVLRIFGSTPAGQKTCMHIHGVFPYLYVPYDGTQPADRYLRQFAASLDKALNVANRSASANQQHVYKISIVSGM</sequence>
<evidence type="ECO:0000259" key="3">
    <source>
        <dbReference type="Pfam" id="PF24065"/>
    </source>
</evidence>
<accession>A0AAV4AAD1</accession>
<gene>
    <name evidence="4" type="ORF">PoB_003010600</name>
</gene>
<feature type="domain" description="DNA polymerase delta/zeta catalytic subunit N-terminal" evidence="2">
    <location>
        <begin position="87"/>
        <end position="139"/>
    </location>
</feature>
<dbReference type="Proteomes" id="UP000735302">
    <property type="component" value="Unassembled WGS sequence"/>
</dbReference>
<dbReference type="InterPro" id="IPR056447">
    <property type="entry name" value="REV3_N"/>
</dbReference>
<dbReference type="SUPFAM" id="SSF53098">
    <property type="entry name" value="Ribonuclease H-like"/>
    <property type="match status" value="1"/>
</dbReference>
<dbReference type="AlphaFoldDB" id="A0AAV4AAD1"/>
<dbReference type="Gene3D" id="3.30.342.10">
    <property type="entry name" value="DNA Polymerase, chain B, domain 1"/>
    <property type="match status" value="1"/>
</dbReference>
<dbReference type="Pfam" id="PF24065">
    <property type="entry name" value="REV3_N"/>
    <property type="match status" value="1"/>
</dbReference>
<comment type="caution">
    <text evidence="4">The sequence shown here is derived from an EMBL/GenBank/DDBJ whole genome shotgun (WGS) entry which is preliminary data.</text>
</comment>
<organism evidence="4 5">
    <name type="scientific">Plakobranchus ocellatus</name>
    <dbReference type="NCBI Taxonomy" id="259542"/>
    <lineage>
        <taxon>Eukaryota</taxon>
        <taxon>Metazoa</taxon>
        <taxon>Spiralia</taxon>
        <taxon>Lophotrochozoa</taxon>
        <taxon>Mollusca</taxon>
        <taxon>Gastropoda</taxon>
        <taxon>Heterobranchia</taxon>
        <taxon>Euthyneura</taxon>
        <taxon>Panpulmonata</taxon>
        <taxon>Sacoglossa</taxon>
        <taxon>Placobranchoidea</taxon>
        <taxon>Plakobranchidae</taxon>
        <taxon>Plakobranchus</taxon>
    </lineage>
</organism>
<reference evidence="4 5" key="1">
    <citation type="journal article" date="2021" name="Elife">
        <title>Chloroplast acquisition without the gene transfer in kleptoplastic sea slugs, Plakobranchus ocellatus.</title>
        <authorList>
            <person name="Maeda T."/>
            <person name="Takahashi S."/>
            <person name="Yoshida T."/>
            <person name="Shimamura S."/>
            <person name="Takaki Y."/>
            <person name="Nagai Y."/>
            <person name="Toyoda A."/>
            <person name="Suzuki Y."/>
            <person name="Arimoto A."/>
            <person name="Ishii H."/>
            <person name="Satoh N."/>
            <person name="Nishiyama T."/>
            <person name="Hasebe M."/>
            <person name="Maruyama T."/>
            <person name="Minagawa J."/>
            <person name="Obokata J."/>
            <person name="Shigenobu S."/>
        </authorList>
    </citation>
    <scope>NUCLEOTIDE SEQUENCE [LARGE SCALE GENOMIC DNA]</scope>
</reference>
<dbReference type="Pfam" id="PF24055">
    <property type="entry name" value="POL3_N"/>
    <property type="match status" value="1"/>
</dbReference>
<dbReference type="InterPro" id="IPR056435">
    <property type="entry name" value="DPOD/Z_N"/>
</dbReference>
<comment type="catalytic activity">
    <reaction evidence="1">
        <text>DNA(n) + a 2'-deoxyribonucleoside 5'-triphosphate = DNA(n+1) + diphosphate</text>
        <dbReference type="Rhea" id="RHEA:22508"/>
        <dbReference type="Rhea" id="RHEA-COMP:17339"/>
        <dbReference type="Rhea" id="RHEA-COMP:17340"/>
        <dbReference type="ChEBI" id="CHEBI:33019"/>
        <dbReference type="ChEBI" id="CHEBI:61560"/>
        <dbReference type="ChEBI" id="CHEBI:173112"/>
        <dbReference type="EC" id="2.7.7.7"/>
    </reaction>
</comment>
<dbReference type="PANTHER" id="PTHR45812:SF1">
    <property type="entry name" value="DNA POLYMERASE ZETA CATALYTIC SUBUNIT"/>
    <property type="match status" value="1"/>
</dbReference>
<dbReference type="GO" id="GO:0005634">
    <property type="term" value="C:nucleus"/>
    <property type="evidence" value="ECO:0007669"/>
    <property type="project" value="TreeGrafter"/>
</dbReference>
<feature type="domain" description="DNA polymerase zeta catalytic subunit N-terminal" evidence="3">
    <location>
        <begin position="32"/>
        <end position="86"/>
    </location>
</feature>